<evidence type="ECO:0000313" key="4">
    <source>
        <dbReference type="Proteomes" id="UP000681340"/>
    </source>
</evidence>
<dbReference type="EMBL" id="BOQL01000015">
    <property type="protein sequence ID" value="GIM65099.1"/>
    <property type="molecule type" value="Genomic_DNA"/>
</dbReference>
<reference evidence="3" key="1">
    <citation type="submission" date="2021-03" db="EMBL/GenBank/DDBJ databases">
        <title>Whole genome shotgun sequence of Actinoplanes auranticolor NBRC 12245.</title>
        <authorList>
            <person name="Komaki H."/>
            <person name="Tamura T."/>
        </authorList>
    </citation>
    <scope>NUCLEOTIDE SEQUENCE</scope>
    <source>
        <strain evidence="3">NBRC 12245</strain>
    </source>
</reference>
<feature type="domain" description="DUF6985" evidence="2">
    <location>
        <begin position="34"/>
        <end position="178"/>
    </location>
</feature>
<dbReference type="Pfam" id="PF22481">
    <property type="entry name" value="DUF6985"/>
    <property type="match status" value="1"/>
</dbReference>
<accession>A0A919S4W6</accession>
<keyword evidence="4" id="KW-1185">Reference proteome</keyword>
<dbReference type="Proteomes" id="UP000681340">
    <property type="component" value="Unassembled WGS sequence"/>
</dbReference>
<dbReference type="InterPro" id="IPR054254">
    <property type="entry name" value="DUF6985"/>
</dbReference>
<evidence type="ECO:0000313" key="3">
    <source>
        <dbReference type="EMBL" id="GIM65099.1"/>
    </source>
</evidence>
<gene>
    <name evidence="3" type="ORF">Aau02nite_14720</name>
</gene>
<dbReference type="AlphaFoldDB" id="A0A919S4W6"/>
<proteinExistence type="predicted"/>
<sequence>MADTVRRTVKRPGSPPPATVTDVQIPGLGPVVHEADLGWYRSAPTAVPVLGGTACRFVLAGYDDDPAREDFHTAIHTFLALDRAALDAAVPSIWAYYRDVMDGVPADDEWYVDIEGPHDVLDHVRLGDEPAVRRDTHGDQHVYVSVECECDWEPEHGLQIVFRDGATVTKVGPYDGHLTAH</sequence>
<comment type="caution">
    <text evidence="3">The sequence shown here is derived from an EMBL/GenBank/DDBJ whole genome shotgun (WGS) entry which is preliminary data.</text>
</comment>
<feature type="region of interest" description="Disordered" evidence="1">
    <location>
        <begin position="1"/>
        <end position="24"/>
    </location>
</feature>
<protein>
    <recommendedName>
        <fullName evidence="2">DUF6985 domain-containing protein</fullName>
    </recommendedName>
</protein>
<organism evidence="3 4">
    <name type="scientific">Actinoplanes auranticolor</name>
    <dbReference type="NCBI Taxonomy" id="47988"/>
    <lineage>
        <taxon>Bacteria</taxon>
        <taxon>Bacillati</taxon>
        <taxon>Actinomycetota</taxon>
        <taxon>Actinomycetes</taxon>
        <taxon>Micromonosporales</taxon>
        <taxon>Micromonosporaceae</taxon>
        <taxon>Actinoplanes</taxon>
    </lineage>
</organism>
<evidence type="ECO:0000256" key="1">
    <source>
        <dbReference type="SAM" id="MobiDB-lite"/>
    </source>
</evidence>
<evidence type="ECO:0000259" key="2">
    <source>
        <dbReference type="Pfam" id="PF22481"/>
    </source>
</evidence>
<name>A0A919S4W6_9ACTN</name>